<dbReference type="Proteomes" id="UP001266357">
    <property type="component" value="Unassembled WGS sequence"/>
</dbReference>
<name>A0ABU3A506_9GAMM</name>
<gene>
    <name evidence="1" type="ORF">RM573_16765</name>
</gene>
<sequence>MKFIYFIILFILFGCSSSTYYAGGKGIENSIRKSVVKSYTNNEVWELRAKQLGYVEAQYCQVDFRENIPSKKSFISSLKVKTQKLGGNGLVFDSCIVSRNASCNTHTLCRGSAYIVTYK</sequence>
<evidence type="ECO:0000313" key="2">
    <source>
        <dbReference type="Proteomes" id="UP001266357"/>
    </source>
</evidence>
<organism evidence="1 2">
    <name type="scientific">Thalassotalea castellviae</name>
    <dbReference type="NCBI Taxonomy" id="3075612"/>
    <lineage>
        <taxon>Bacteria</taxon>
        <taxon>Pseudomonadati</taxon>
        <taxon>Pseudomonadota</taxon>
        <taxon>Gammaproteobacteria</taxon>
        <taxon>Alteromonadales</taxon>
        <taxon>Colwelliaceae</taxon>
        <taxon>Thalassotalea</taxon>
    </lineage>
</organism>
<protein>
    <submittedName>
        <fullName evidence="1">Uncharacterized protein</fullName>
    </submittedName>
</protein>
<proteinExistence type="predicted"/>
<comment type="caution">
    <text evidence="1">The sequence shown here is derived from an EMBL/GenBank/DDBJ whole genome shotgun (WGS) entry which is preliminary data.</text>
</comment>
<evidence type="ECO:0000313" key="1">
    <source>
        <dbReference type="EMBL" id="MDT0605256.1"/>
    </source>
</evidence>
<dbReference type="RefSeq" id="WP_311584738.1">
    <property type="nucleotide sequence ID" value="NZ_JAVRIF010000013.1"/>
</dbReference>
<accession>A0ABU3A506</accession>
<dbReference type="EMBL" id="JAVRIF010000013">
    <property type="protein sequence ID" value="MDT0605256.1"/>
    <property type="molecule type" value="Genomic_DNA"/>
</dbReference>
<dbReference type="Gene3D" id="3.30.110.70">
    <property type="entry name" value="Hypothetical protein apc22750. Chain B"/>
    <property type="match status" value="1"/>
</dbReference>
<keyword evidence="2" id="KW-1185">Reference proteome</keyword>
<reference evidence="1 2" key="1">
    <citation type="submission" date="2023-09" db="EMBL/GenBank/DDBJ databases">
        <authorList>
            <person name="Rey-Velasco X."/>
        </authorList>
    </citation>
    <scope>NUCLEOTIDE SEQUENCE [LARGE SCALE GENOMIC DNA]</scope>
    <source>
        <strain evidence="1 2">W431</strain>
    </source>
</reference>
<dbReference type="PROSITE" id="PS51257">
    <property type="entry name" value="PROKAR_LIPOPROTEIN"/>
    <property type="match status" value="1"/>
</dbReference>